<evidence type="ECO:0000256" key="3">
    <source>
        <dbReference type="ARBA" id="ARBA00022448"/>
    </source>
</evidence>
<comment type="caution">
    <text evidence="10">The sequence shown here is derived from an EMBL/GenBank/DDBJ whole genome shotgun (WGS) entry which is preliminary data.</text>
</comment>
<dbReference type="GO" id="GO:0005886">
    <property type="term" value="C:plasma membrane"/>
    <property type="evidence" value="ECO:0007669"/>
    <property type="project" value="UniProtKB-SubCell"/>
</dbReference>
<evidence type="ECO:0000256" key="6">
    <source>
        <dbReference type="ARBA" id="ARBA00022989"/>
    </source>
</evidence>
<dbReference type="EMBL" id="SOEG01000017">
    <property type="protein sequence ID" value="TDX50972.1"/>
    <property type="molecule type" value="Genomic_DNA"/>
</dbReference>
<keyword evidence="6 8" id="KW-1133">Transmembrane helix</keyword>
<feature type="transmembrane region" description="Helical" evidence="9">
    <location>
        <begin position="134"/>
        <end position="158"/>
    </location>
</feature>
<evidence type="ECO:0000256" key="7">
    <source>
        <dbReference type="ARBA" id="ARBA00023136"/>
    </source>
</evidence>
<evidence type="ECO:0000256" key="2">
    <source>
        <dbReference type="ARBA" id="ARBA00005697"/>
    </source>
</evidence>
<accession>A0A4R8GXK3</accession>
<feature type="transmembrane region" description="Helical" evidence="9">
    <location>
        <begin position="329"/>
        <end position="358"/>
    </location>
</feature>
<evidence type="ECO:0000256" key="4">
    <source>
        <dbReference type="ARBA" id="ARBA00022475"/>
    </source>
</evidence>
<evidence type="ECO:0000256" key="9">
    <source>
        <dbReference type="SAM" id="Phobius"/>
    </source>
</evidence>
<feature type="transmembrane region" description="Helical" evidence="9">
    <location>
        <begin position="50"/>
        <end position="71"/>
    </location>
</feature>
<feature type="transmembrane region" description="Helical" evidence="9">
    <location>
        <begin position="196"/>
        <end position="213"/>
    </location>
</feature>
<feature type="transmembrane region" description="Helical" evidence="9">
    <location>
        <begin position="170"/>
        <end position="189"/>
    </location>
</feature>
<evidence type="ECO:0000313" key="11">
    <source>
        <dbReference type="Proteomes" id="UP000295832"/>
    </source>
</evidence>
<name>A0A4R8GXK3_9FIRM</name>
<comment type="subcellular location">
    <subcellularLocation>
        <location evidence="1 8">Cell membrane</location>
        <topology evidence="1 8">Multi-pass membrane protein</topology>
    </subcellularLocation>
</comment>
<evidence type="ECO:0000313" key="10">
    <source>
        <dbReference type="EMBL" id="TDX50972.1"/>
    </source>
</evidence>
<keyword evidence="4 8" id="KW-1003">Cell membrane</keyword>
<dbReference type="Proteomes" id="UP000295832">
    <property type="component" value="Unassembled WGS sequence"/>
</dbReference>
<dbReference type="InterPro" id="IPR006043">
    <property type="entry name" value="NCS2"/>
</dbReference>
<dbReference type="PIRSF" id="PIRSF005353">
    <property type="entry name" value="PbuG"/>
    <property type="match status" value="1"/>
</dbReference>
<evidence type="ECO:0000256" key="5">
    <source>
        <dbReference type="ARBA" id="ARBA00022692"/>
    </source>
</evidence>
<gene>
    <name evidence="10" type="ORF">C7959_11753</name>
</gene>
<dbReference type="InterPro" id="IPR026033">
    <property type="entry name" value="Azg-like_bact_archaea"/>
</dbReference>
<dbReference type="AlphaFoldDB" id="A0A4R8GXK3"/>
<organism evidence="10 11">
    <name type="scientific">Orenia marismortui</name>
    <dbReference type="NCBI Taxonomy" id="46469"/>
    <lineage>
        <taxon>Bacteria</taxon>
        <taxon>Bacillati</taxon>
        <taxon>Bacillota</taxon>
        <taxon>Clostridia</taxon>
        <taxon>Halanaerobiales</taxon>
        <taxon>Halobacteroidaceae</taxon>
        <taxon>Orenia</taxon>
    </lineage>
</organism>
<dbReference type="RefSeq" id="WP_134117259.1">
    <property type="nucleotide sequence ID" value="NZ_SOEG01000017.1"/>
</dbReference>
<dbReference type="Pfam" id="PF00860">
    <property type="entry name" value="Xan_ur_permease"/>
    <property type="match status" value="1"/>
</dbReference>
<dbReference type="PANTHER" id="PTHR43337:SF1">
    <property type="entry name" value="XANTHINE_URACIL PERMEASE C887.17-RELATED"/>
    <property type="match status" value="1"/>
</dbReference>
<dbReference type="PANTHER" id="PTHR43337">
    <property type="entry name" value="XANTHINE/URACIL PERMEASE C887.17-RELATED"/>
    <property type="match status" value="1"/>
</dbReference>
<evidence type="ECO:0000256" key="8">
    <source>
        <dbReference type="PIRNR" id="PIRNR005353"/>
    </source>
</evidence>
<keyword evidence="3 8" id="KW-0813">Transport</keyword>
<dbReference type="InterPro" id="IPR045018">
    <property type="entry name" value="Azg-like"/>
</dbReference>
<feature type="transmembrane region" description="Helical" evidence="9">
    <location>
        <begin position="103"/>
        <end position="122"/>
    </location>
</feature>
<keyword evidence="11" id="KW-1185">Reference proteome</keyword>
<protein>
    <submittedName>
        <fullName evidence="10">AGZA family xanthine/uracil permease-like MFS transporter</fullName>
    </submittedName>
</protein>
<feature type="transmembrane region" description="Helical" evidence="9">
    <location>
        <begin position="416"/>
        <end position="434"/>
    </location>
</feature>
<reference evidence="10 11" key="1">
    <citation type="submission" date="2019-03" db="EMBL/GenBank/DDBJ databases">
        <title>Subsurface microbial communities from deep shales in Ohio and West Virginia, USA.</title>
        <authorList>
            <person name="Wrighton K."/>
        </authorList>
    </citation>
    <scope>NUCLEOTIDE SEQUENCE [LARGE SCALE GENOMIC DNA]</scope>
    <source>
        <strain evidence="10 11">MSL 6dP</strain>
    </source>
</reference>
<dbReference type="STRING" id="926561.GCA_000379025_02106"/>
<feature type="transmembrane region" description="Helical" evidence="9">
    <location>
        <begin position="20"/>
        <end position="38"/>
    </location>
</feature>
<keyword evidence="5 8" id="KW-0812">Transmembrane</keyword>
<proteinExistence type="inferred from homology"/>
<feature type="transmembrane region" description="Helical" evidence="9">
    <location>
        <begin position="378"/>
        <end position="404"/>
    </location>
</feature>
<keyword evidence="7 8" id="KW-0472">Membrane</keyword>
<sequence length="435" mass="46337">MTALLEKVFLLKENNTNVKTEIFAGITTFMTMAYIIFVNPNIVSATGMPVEALMIATAMSAAFATLCMAFFSNYPFALAPGMGINAYFTYTVVLKMGLSWQQALGTVFVSGIIFVILSVTKVRETIINSMPKNLKLAISAGMGLFIALLGMENAGIVVNSQAILVDLGDLTAPATLLALVGIIITIVLMARKIHGAILLGILATTVIGIPFGIVEMPETIIKVPSFSTWEPIFFKADIMGVLNLGILPVIFSFLFVDIFDTAGALIGVSQQAGFLDKDGNLPKVNRALLSDSVGTIAGALMGTPTVTTYVESATGVAEGGRTGLTGVTVALCFVLSIFFAPVVAIVPAAATAPALIIVGSLMMKNAMHIDWDKVTEAIPAFITLIAIPFTYSITNGISLGFIIYPIVKYLHGEGEDVHWIISLFGFLFVLKYIYM</sequence>
<evidence type="ECO:0000256" key="1">
    <source>
        <dbReference type="ARBA" id="ARBA00004651"/>
    </source>
</evidence>
<comment type="similarity">
    <text evidence="2 8">Belongs to the nucleobase:cation symporter-2 (NCS2) (TC 2.A.40) family. Azg-like subfamily.</text>
</comment>
<dbReference type="GO" id="GO:0005345">
    <property type="term" value="F:purine nucleobase transmembrane transporter activity"/>
    <property type="evidence" value="ECO:0007669"/>
    <property type="project" value="TreeGrafter"/>
</dbReference>